<dbReference type="GO" id="GO:0005509">
    <property type="term" value="F:calcium ion binding"/>
    <property type="evidence" value="ECO:0007669"/>
    <property type="project" value="UniProtKB-UniRule"/>
</dbReference>
<keyword evidence="5" id="KW-0130">Cell adhesion</keyword>
<evidence type="ECO:0000256" key="6">
    <source>
        <dbReference type="ARBA" id="ARBA00022989"/>
    </source>
</evidence>
<accession>A0A9D4G0U2</accession>
<evidence type="ECO:0000256" key="7">
    <source>
        <dbReference type="ARBA" id="ARBA00023136"/>
    </source>
</evidence>
<dbReference type="PROSITE" id="PS50268">
    <property type="entry name" value="CADHERIN_2"/>
    <property type="match status" value="1"/>
</dbReference>
<dbReference type="CDD" id="cd11304">
    <property type="entry name" value="Cadherin_repeat"/>
    <property type="match status" value="2"/>
</dbReference>
<comment type="subcellular location">
    <subcellularLocation>
        <location evidence="1">Membrane</location>
    </subcellularLocation>
</comment>
<dbReference type="InterPro" id="IPR015919">
    <property type="entry name" value="Cadherin-like_sf"/>
</dbReference>
<proteinExistence type="predicted"/>
<evidence type="ECO:0000256" key="2">
    <source>
        <dbReference type="ARBA" id="ARBA00022692"/>
    </source>
</evidence>
<feature type="compositionally biased region" description="Low complexity" evidence="9">
    <location>
        <begin position="605"/>
        <end position="618"/>
    </location>
</feature>
<evidence type="ECO:0000256" key="3">
    <source>
        <dbReference type="ARBA" id="ARBA00022737"/>
    </source>
</evidence>
<evidence type="ECO:0000256" key="1">
    <source>
        <dbReference type="ARBA" id="ARBA00004370"/>
    </source>
</evidence>
<evidence type="ECO:0000256" key="10">
    <source>
        <dbReference type="SAM" id="Phobius"/>
    </source>
</evidence>
<organism evidence="12 13">
    <name type="scientific">Dreissena polymorpha</name>
    <name type="common">Zebra mussel</name>
    <name type="synonym">Mytilus polymorpha</name>
    <dbReference type="NCBI Taxonomy" id="45954"/>
    <lineage>
        <taxon>Eukaryota</taxon>
        <taxon>Metazoa</taxon>
        <taxon>Spiralia</taxon>
        <taxon>Lophotrochozoa</taxon>
        <taxon>Mollusca</taxon>
        <taxon>Bivalvia</taxon>
        <taxon>Autobranchia</taxon>
        <taxon>Heteroconchia</taxon>
        <taxon>Euheterodonta</taxon>
        <taxon>Imparidentia</taxon>
        <taxon>Neoheterodontei</taxon>
        <taxon>Myida</taxon>
        <taxon>Dreissenoidea</taxon>
        <taxon>Dreissenidae</taxon>
        <taxon>Dreissena</taxon>
    </lineage>
</organism>
<dbReference type="PANTHER" id="PTHR24025:SF23">
    <property type="entry name" value="NEURAL-CADHERIN"/>
    <property type="match status" value="1"/>
</dbReference>
<dbReference type="AlphaFoldDB" id="A0A9D4G0U2"/>
<name>A0A9D4G0U2_DREPO</name>
<dbReference type="OrthoDB" id="6252479at2759"/>
<reference evidence="12" key="1">
    <citation type="journal article" date="2019" name="bioRxiv">
        <title>The Genome of the Zebra Mussel, Dreissena polymorpha: A Resource for Invasive Species Research.</title>
        <authorList>
            <person name="McCartney M.A."/>
            <person name="Auch B."/>
            <person name="Kono T."/>
            <person name="Mallez S."/>
            <person name="Zhang Y."/>
            <person name="Obille A."/>
            <person name="Becker A."/>
            <person name="Abrahante J.E."/>
            <person name="Garbe J."/>
            <person name="Badalamenti J.P."/>
            <person name="Herman A."/>
            <person name="Mangelson H."/>
            <person name="Liachko I."/>
            <person name="Sullivan S."/>
            <person name="Sone E.D."/>
            <person name="Koren S."/>
            <person name="Silverstein K.A.T."/>
            <person name="Beckman K.B."/>
            <person name="Gohl D.M."/>
        </authorList>
    </citation>
    <scope>NUCLEOTIDE SEQUENCE</scope>
    <source>
        <strain evidence="12">Duluth1</strain>
        <tissue evidence="12">Whole animal</tissue>
    </source>
</reference>
<dbReference type="PRINTS" id="PR00205">
    <property type="entry name" value="CADHERIN"/>
</dbReference>
<feature type="compositionally biased region" description="Polar residues" evidence="9">
    <location>
        <begin position="649"/>
        <end position="661"/>
    </location>
</feature>
<dbReference type="Pfam" id="PF00028">
    <property type="entry name" value="Cadherin"/>
    <property type="match status" value="1"/>
</dbReference>
<dbReference type="Gene3D" id="2.60.40.60">
    <property type="entry name" value="Cadherins"/>
    <property type="match status" value="2"/>
</dbReference>
<gene>
    <name evidence="12" type="ORF">DPMN_136926</name>
</gene>
<dbReference type="EMBL" id="JAIWYP010000006">
    <property type="protein sequence ID" value="KAH3808569.1"/>
    <property type="molecule type" value="Genomic_DNA"/>
</dbReference>
<keyword evidence="4 8" id="KW-0106">Calcium</keyword>
<evidence type="ECO:0000313" key="13">
    <source>
        <dbReference type="Proteomes" id="UP000828390"/>
    </source>
</evidence>
<dbReference type="GO" id="GO:0007156">
    <property type="term" value="P:homophilic cell adhesion via plasma membrane adhesion molecules"/>
    <property type="evidence" value="ECO:0007669"/>
    <property type="project" value="InterPro"/>
</dbReference>
<dbReference type="PANTHER" id="PTHR24025">
    <property type="entry name" value="DESMOGLEIN FAMILY MEMBER"/>
    <property type="match status" value="1"/>
</dbReference>
<feature type="domain" description="Cadherin" evidence="11">
    <location>
        <begin position="171"/>
        <end position="282"/>
    </location>
</feature>
<keyword evidence="13" id="KW-1185">Reference proteome</keyword>
<evidence type="ECO:0000256" key="8">
    <source>
        <dbReference type="PROSITE-ProRule" id="PRU00043"/>
    </source>
</evidence>
<comment type="caution">
    <text evidence="12">The sequence shown here is derived from an EMBL/GenBank/DDBJ whole genome shotgun (WGS) entry which is preliminary data.</text>
</comment>
<feature type="region of interest" description="Disordered" evidence="9">
    <location>
        <begin position="587"/>
        <end position="682"/>
    </location>
</feature>
<keyword evidence="3" id="KW-0677">Repeat</keyword>
<evidence type="ECO:0000256" key="4">
    <source>
        <dbReference type="ARBA" id="ARBA00022837"/>
    </source>
</evidence>
<feature type="compositionally biased region" description="Basic and acidic residues" evidence="9">
    <location>
        <begin position="624"/>
        <end position="636"/>
    </location>
</feature>
<evidence type="ECO:0000313" key="12">
    <source>
        <dbReference type="EMBL" id="KAH3808569.1"/>
    </source>
</evidence>
<dbReference type="InterPro" id="IPR002126">
    <property type="entry name" value="Cadherin-like_dom"/>
</dbReference>
<dbReference type="GO" id="GO:0016020">
    <property type="term" value="C:membrane"/>
    <property type="evidence" value="ECO:0007669"/>
    <property type="project" value="UniProtKB-SubCell"/>
</dbReference>
<evidence type="ECO:0000256" key="5">
    <source>
        <dbReference type="ARBA" id="ARBA00022889"/>
    </source>
</evidence>
<sequence>MSETFAGSKVYIIKNHVAGTDTTRKLSSAKILYTINVNCTDQLEEGQTSYVTINVQLNQAPSLTTLIGTLEKHVDQSTRFKGFTIVTENANDPEGDDLIYTCSEVSSNNPLTCAINDNQLKVNLRRNVSVAKENGKVFSMEVCVRDALHISTACGILQVTFTTTHSHPSISNLPATLELNENERVGEVVFTLSVADIDSGETHSFSISFSPRSESTYFSLTPSTGEVTLTSPLDYEGIQRFLLIFTVKDPYLTSLDTYTLVVNVKNVNEQNTLTSSISAITFKETAKVGRSWRTGLSCTDIDDEDTQTITIENGEHMDYFSYKQSDNKLYLEKVWDLDDSALNLPKTTLITMKCEDGGGMVSSYNLEINVEPVNNQKPEVVKEECVQEITDSGLLRISLDRLSDLSTKFCAIRCQDADSYDDATCTFSILGNGLGRKYFETRTTRSSGRRRRAELVSAGLFLRQTIDLNYNKDFVFNVKVSDGGSPPQFSTISFAVNYTAIVNPPKAAEPISSLTASKSGKTLIAFLAIELAIIALLMIHAVVQMYCSGKNEIAQSGDVSKNQRFKLPQKSQTSSFTSNFTASKQGQTSIVTRSSQAQQPSTMLSYSLNSSSESSSSADESDEDPRYGRDKTRMDIGRNMYSHFPSRQGKPTSIASISGASTGLPKPIFSYQVPQADENDLP</sequence>
<dbReference type="SUPFAM" id="SSF49313">
    <property type="entry name" value="Cadherin-like"/>
    <property type="match status" value="2"/>
</dbReference>
<dbReference type="InterPro" id="IPR050971">
    <property type="entry name" value="Cadherin-domain_protein"/>
</dbReference>
<keyword evidence="7 10" id="KW-0472">Membrane</keyword>
<evidence type="ECO:0000259" key="11">
    <source>
        <dbReference type="PROSITE" id="PS50268"/>
    </source>
</evidence>
<feature type="transmembrane region" description="Helical" evidence="10">
    <location>
        <begin position="523"/>
        <end position="543"/>
    </location>
</feature>
<protein>
    <recommendedName>
        <fullName evidence="11">Cadherin domain-containing protein</fullName>
    </recommendedName>
</protein>
<dbReference type="SMART" id="SM00112">
    <property type="entry name" value="CA"/>
    <property type="match status" value="1"/>
</dbReference>
<reference evidence="12" key="2">
    <citation type="submission" date="2020-11" db="EMBL/GenBank/DDBJ databases">
        <authorList>
            <person name="McCartney M.A."/>
            <person name="Auch B."/>
            <person name="Kono T."/>
            <person name="Mallez S."/>
            <person name="Becker A."/>
            <person name="Gohl D.M."/>
            <person name="Silverstein K.A.T."/>
            <person name="Koren S."/>
            <person name="Bechman K.B."/>
            <person name="Herman A."/>
            <person name="Abrahante J.E."/>
            <person name="Garbe J."/>
        </authorList>
    </citation>
    <scope>NUCLEOTIDE SEQUENCE</scope>
    <source>
        <strain evidence="12">Duluth1</strain>
        <tissue evidence="12">Whole animal</tissue>
    </source>
</reference>
<dbReference type="Proteomes" id="UP000828390">
    <property type="component" value="Unassembled WGS sequence"/>
</dbReference>
<evidence type="ECO:0000256" key="9">
    <source>
        <dbReference type="SAM" id="MobiDB-lite"/>
    </source>
</evidence>
<keyword evidence="2 10" id="KW-0812">Transmembrane</keyword>
<keyword evidence="6 10" id="KW-1133">Transmembrane helix</keyword>
<dbReference type="GO" id="GO:0005911">
    <property type="term" value="C:cell-cell junction"/>
    <property type="evidence" value="ECO:0007669"/>
    <property type="project" value="TreeGrafter"/>
</dbReference>
<feature type="compositionally biased region" description="Polar residues" evidence="9">
    <location>
        <begin position="587"/>
        <end position="604"/>
    </location>
</feature>